<dbReference type="OrthoDB" id="9802944at2"/>
<keyword evidence="1" id="KW-0238">DNA-binding</keyword>
<evidence type="ECO:0000313" key="4">
    <source>
        <dbReference type="Proteomes" id="UP000436822"/>
    </source>
</evidence>
<dbReference type="GO" id="GO:0003700">
    <property type="term" value="F:DNA-binding transcription factor activity"/>
    <property type="evidence" value="ECO:0007669"/>
    <property type="project" value="InterPro"/>
</dbReference>
<dbReference type="PROSITE" id="PS00552">
    <property type="entry name" value="HTH_MERR_1"/>
    <property type="match status" value="1"/>
</dbReference>
<evidence type="ECO:0000259" key="2">
    <source>
        <dbReference type="PROSITE" id="PS50937"/>
    </source>
</evidence>
<sequence>MKIAEAAKSSGLSAHTIRYYESSGMLPDIPRGSSGHREFTQRHIEWMTLLYWLRETGMSLRQMRRFTTLAKSGDAGITERRQILLEHADTLKAKRANLEKCERILAVKIASYDDGKIP</sequence>
<dbReference type="SMART" id="SM00422">
    <property type="entry name" value="HTH_MERR"/>
    <property type="match status" value="1"/>
</dbReference>
<protein>
    <submittedName>
        <fullName evidence="3">Transcriptional regulator</fullName>
    </submittedName>
</protein>
<evidence type="ECO:0000313" key="3">
    <source>
        <dbReference type="EMBL" id="GFE66067.1"/>
    </source>
</evidence>
<dbReference type="Proteomes" id="UP000436822">
    <property type="component" value="Unassembled WGS sequence"/>
</dbReference>
<dbReference type="GO" id="GO:0003677">
    <property type="term" value="F:DNA binding"/>
    <property type="evidence" value="ECO:0007669"/>
    <property type="project" value="UniProtKB-KW"/>
</dbReference>
<gene>
    <name evidence="3" type="ORF">KIN_31410</name>
</gene>
<comment type="caution">
    <text evidence="3">The sequence shown here is derived from an EMBL/GenBank/DDBJ whole genome shotgun (WGS) entry which is preliminary data.</text>
</comment>
<evidence type="ECO:0000256" key="1">
    <source>
        <dbReference type="ARBA" id="ARBA00023125"/>
    </source>
</evidence>
<reference evidence="3 4" key="1">
    <citation type="submission" date="2019-12" db="EMBL/GenBank/DDBJ databases">
        <title>Litoreibacter badius sp. nov., a novel bacteriochlorophyll a-containing bacterium in the genus Litoreibacter.</title>
        <authorList>
            <person name="Kanamuro M."/>
            <person name="Takabe Y."/>
            <person name="Mori K."/>
            <person name="Takaichi S."/>
            <person name="Hanada S."/>
        </authorList>
    </citation>
    <scope>NUCLEOTIDE SEQUENCE [LARGE SCALE GENOMIC DNA]</scope>
    <source>
        <strain evidence="3 4">K6</strain>
    </source>
</reference>
<dbReference type="Gene3D" id="1.10.1660.10">
    <property type="match status" value="1"/>
</dbReference>
<dbReference type="EMBL" id="BLJE01000003">
    <property type="protein sequence ID" value="GFE66067.1"/>
    <property type="molecule type" value="Genomic_DNA"/>
</dbReference>
<dbReference type="InterPro" id="IPR000551">
    <property type="entry name" value="MerR-type_HTH_dom"/>
</dbReference>
<dbReference type="InterPro" id="IPR009061">
    <property type="entry name" value="DNA-bd_dom_put_sf"/>
</dbReference>
<dbReference type="PANTHER" id="PTHR30204:SF98">
    <property type="entry name" value="HTH-TYPE TRANSCRIPTIONAL REGULATOR ADHR"/>
    <property type="match status" value="1"/>
</dbReference>
<keyword evidence="4" id="KW-1185">Reference proteome</keyword>
<dbReference type="AlphaFoldDB" id="A0A6N6JJE5"/>
<feature type="domain" description="HTH merR-type" evidence="2">
    <location>
        <begin position="1"/>
        <end position="69"/>
    </location>
</feature>
<dbReference type="PROSITE" id="PS50937">
    <property type="entry name" value="HTH_MERR_2"/>
    <property type="match status" value="1"/>
</dbReference>
<name>A0A6N6JJE5_9RHOB</name>
<accession>A0A6N6JJE5</accession>
<dbReference type="CDD" id="cd01109">
    <property type="entry name" value="HTH_YyaN"/>
    <property type="match status" value="1"/>
</dbReference>
<dbReference type="Pfam" id="PF13411">
    <property type="entry name" value="MerR_1"/>
    <property type="match status" value="1"/>
</dbReference>
<dbReference type="RefSeq" id="WP_159808726.1">
    <property type="nucleotide sequence ID" value="NZ_BLJE01000003.1"/>
</dbReference>
<dbReference type="InterPro" id="IPR047057">
    <property type="entry name" value="MerR_fam"/>
</dbReference>
<dbReference type="SUPFAM" id="SSF46955">
    <property type="entry name" value="Putative DNA-binding domain"/>
    <property type="match status" value="1"/>
</dbReference>
<organism evidence="3 4">
    <name type="scientific">Litoreibacter roseus</name>
    <dbReference type="NCBI Taxonomy" id="2601869"/>
    <lineage>
        <taxon>Bacteria</taxon>
        <taxon>Pseudomonadati</taxon>
        <taxon>Pseudomonadota</taxon>
        <taxon>Alphaproteobacteria</taxon>
        <taxon>Rhodobacterales</taxon>
        <taxon>Roseobacteraceae</taxon>
        <taxon>Litoreibacter</taxon>
    </lineage>
</organism>
<dbReference type="PANTHER" id="PTHR30204">
    <property type="entry name" value="REDOX-CYCLING DRUG-SENSING TRANSCRIPTIONAL ACTIVATOR SOXR"/>
    <property type="match status" value="1"/>
</dbReference>
<proteinExistence type="predicted"/>